<comment type="caution">
    <text evidence="2">The sequence shown here is derived from an EMBL/GenBank/DDBJ whole genome shotgun (WGS) entry which is preliminary data.</text>
</comment>
<evidence type="ECO:0000313" key="2">
    <source>
        <dbReference type="EMBL" id="NMQ04221.1"/>
    </source>
</evidence>
<proteinExistence type="predicted"/>
<feature type="compositionally biased region" description="Basic and acidic residues" evidence="1">
    <location>
        <begin position="96"/>
        <end position="107"/>
    </location>
</feature>
<dbReference type="EMBL" id="SPMX01000006">
    <property type="protein sequence ID" value="NMQ04221.1"/>
    <property type="molecule type" value="Genomic_DNA"/>
</dbReference>
<accession>A0ABX1T5F2</accession>
<dbReference type="Proteomes" id="UP000886469">
    <property type="component" value="Unassembled WGS sequence"/>
</dbReference>
<protein>
    <submittedName>
        <fullName evidence="2">Uncharacterized protein</fullName>
    </submittedName>
</protein>
<dbReference type="RefSeq" id="WP_169069213.1">
    <property type="nucleotide sequence ID" value="NZ_SPMX01000006.1"/>
</dbReference>
<sequence>MTKKDAGIVNGFKYAKNAINEIVPANDLSKYKEYIQHSVHLIHYHVPKDIDLNHYFEVMNSRGEQLEKHEIIKARLIEKPKQRRQSKVQSPLGKLQRNEGLHTAKVS</sequence>
<evidence type="ECO:0000256" key="1">
    <source>
        <dbReference type="SAM" id="MobiDB-lite"/>
    </source>
</evidence>
<feature type="region of interest" description="Disordered" evidence="1">
    <location>
        <begin position="77"/>
        <end position="107"/>
    </location>
</feature>
<gene>
    <name evidence="2" type="ORF">E4Q08_02575</name>
</gene>
<evidence type="ECO:0000313" key="3">
    <source>
        <dbReference type="Proteomes" id="UP000886469"/>
    </source>
</evidence>
<keyword evidence="3" id="KW-1185">Reference proteome</keyword>
<name>A0ABX1T5F2_9PROT</name>
<reference evidence="2" key="1">
    <citation type="submission" date="2019-03" db="EMBL/GenBank/DDBJ databases">
        <title>Metabolic reconstructions from genomes of highly enriched 'Candidatus Accumulibacter' and 'Candidatus Competibacter' bioreactor populations.</title>
        <authorList>
            <person name="Annavajhala M.K."/>
            <person name="Welles L."/>
            <person name="Abbas B."/>
            <person name="Sorokin D."/>
            <person name="Park H."/>
            <person name="Van Loosdrecht M."/>
            <person name="Chandran K."/>
        </authorList>
    </citation>
    <scope>NUCLEOTIDE SEQUENCE</scope>
    <source>
        <strain evidence="2">SBR_L</strain>
    </source>
</reference>
<organism evidence="2 3">
    <name type="scientific">Candidatus Accumulibacter contiguus</name>
    <dbReference type="NCBI Taxonomy" id="2954381"/>
    <lineage>
        <taxon>Bacteria</taxon>
        <taxon>Pseudomonadati</taxon>
        <taxon>Pseudomonadota</taxon>
        <taxon>Betaproteobacteria</taxon>
        <taxon>Candidatus Accumulibacter</taxon>
    </lineage>
</organism>